<proteinExistence type="predicted"/>
<keyword evidence="1" id="KW-1185">Reference proteome</keyword>
<dbReference type="Proteomes" id="UP000095280">
    <property type="component" value="Unplaced"/>
</dbReference>
<organism evidence="1 2">
    <name type="scientific">Macrostomum lignano</name>
    <dbReference type="NCBI Taxonomy" id="282301"/>
    <lineage>
        <taxon>Eukaryota</taxon>
        <taxon>Metazoa</taxon>
        <taxon>Spiralia</taxon>
        <taxon>Lophotrochozoa</taxon>
        <taxon>Platyhelminthes</taxon>
        <taxon>Rhabditophora</taxon>
        <taxon>Macrostomorpha</taxon>
        <taxon>Macrostomida</taxon>
        <taxon>Macrostomidae</taxon>
        <taxon>Macrostomum</taxon>
    </lineage>
</organism>
<sequence>MKCVFPDFPGTGGIHGAAASEAEGQLGHLAWTSTKTHHYGLNKLDTMFSCAKLRRRQRAPACWLATTGRSATLMCKRLSACWSRRRWSYTATVSAGRAALLLCCHCPLNFAVPRTNEVRFPDFPGTGGIQWCSRRSRRSTGTSRWTSRRSSQSTTALNKLDTMFSCAKYDGVRGGRLLAQDNWEKRDLMCKRLSACWSRRWSYSHSLPGGRCYCCHYTVKHKKQH</sequence>
<reference evidence="2" key="1">
    <citation type="submission" date="2016-11" db="UniProtKB">
        <authorList>
            <consortium name="WormBaseParasite"/>
        </authorList>
    </citation>
    <scope>IDENTIFICATION</scope>
</reference>
<accession>A0A1I8JNR6</accession>
<evidence type="ECO:0000313" key="1">
    <source>
        <dbReference type="Proteomes" id="UP000095280"/>
    </source>
</evidence>
<name>A0A1I8JNR6_9PLAT</name>
<dbReference type="AlphaFoldDB" id="A0A1I8JNR6"/>
<evidence type="ECO:0000313" key="2">
    <source>
        <dbReference type="WBParaSite" id="snap_masked-unitig_25914-processed-gene-0.0-mRNA-1"/>
    </source>
</evidence>
<dbReference type="WBParaSite" id="snap_masked-unitig_25914-processed-gene-0.0-mRNA-1">
    <property type="protein sequence ID" value="snap_masked-unitig_25914-processed-gene-0.0-mRNA-1"/>
    <property type="gene ID" value="snap_masked-unitig_25914-processed-gene-0.0"/>
</dbReference>
<protein>
    <submittedName>
        <fullName evidence="2">Uncharacterized protein</fullName>
    </submittedName>
</protein>